<name>A0A7K3WVW3_9FLAO</name>
<keyword evidence="2" id="KW-1185">Reference proteome</keyword>
<sequence>MKQTTAWLFRRKAQTAMQSSGQNPLDGDVHVDEFEIRTPQKGEQGRSKSEKKIRVVIAFEYRNGDC</sequence>
<protein>
    <submittedName>
        <fullName evidence="1">Uncharacterized protein</fullName>
    </submittedName>
</protein>
<evidence type="ECO:0000313" key="2">
    <source>
        <dbReference type="Proteomes" id="UP000486602"/>
    </source>
</evidence>
<proteinExistence type="predicted"/>
<reference evidence="1 2" key="1">
    <citation type="submission" date="2020-02" db="EMBL/GenBank/DDBJ databases">
        <title>Out from the shadows clarifying the taxonomy of the family Cryomorphaceae and related taxa by utilizing the GTDB taxonomic framework.</title>
        <authorList>
            <person name="Bowman J.P."/>
        </authorList>
    </citation>
    <scope>NUCLEOTIDE SEQUENCE [LARGE SCALE GENOMIC DNA]</scope>
    <source>
        <strain evidence="1 2">QSSC 1-22</strain>
    </source>
</reference>
<organism evidence="1 2">
    <name type="scientific">Cryomorpha ignava</name>
    <dbReference type="NCBI Taxonomy" id="101383"/>
    <lineage>
        <taxon>Bacteria</taxon>
        <taxon>Pseudomonadati</taxon>
        <taxon>Bacteroidota</taxon>
        <taxon>Flavobacteriia</taxon>
        <taxon>Flavobacteriales</taxon>
        <taxon>Cryomorphaceae</taxon>
        <taxon>Cryomorpha</taxon>
    </lineage>
</organism>
<dbReference type="AlphaFoldDB" id="A0A7K3WVW3"/>
<comment type="caution">
    <text evidence="1">The sequence shown here is derived from an EMBL/GenBank/DDBJ whole genome shotgun (WGS) entry which is preliminary data.</text>
</comment>
<evidence type="ECO:0000313" key="1">
    <source>
        <dbReference type="EMBL" id="NEN25688.1"/>
    </source>
</evidence>
<gene>
    <name evidence="1" type="ORF">G3O08_19530</name>
</gene>
<dbReference type="RefSeq" id="WP_163287137.1">
    <property type="nucleotide sequence ID" value="NZ_JAAGVY010000070.1"/>
</dbReference>
<dbReference type="EMBL" id="JAAGVY010000070">
    <property type="protein sequence ID" value="NEN25688.1"/>
    <property type="molecule type" value="Genomic_DNA"/>
</dbReference>
<dbReference type="Proteomes" id="UP000486602">
    <property type="component" value="Unassembled WGS sequence"/>
</dbReference>
<accession>A0A7K3WVW3</accession>